<feature type="compositionally biased region" description="Polar residues" evidence="1">
    <location>
        <begin position="39"/>
        <end position="56"/>
    </location>
</feature>
<dbReference type="Pfam" id="PF12706">
    <property type="entry name" value="Lactamase_B_2"/>
    <property type="match status" value="1"/>
</dbReference>
<dbReference type="Proteomes" id="UP001147830">
    <property type="component" value="Unassembled WGS sequence"/>
</dbReference>
<dbReference type="PANTHER" id="PTHR15032:SF4">
    <property type="entry name" value="N-ACYL-PHOSPHATIDYLETHANOLAMINE-HYDROLYZING PHOSPHOLIPASE D"/>
    <property type="match status" value="1"/>
</dbReference>
<name>A0A9X2WC10_9GAMM</name>
<evidence type="ECO:0000256" key="1">
    <source>
        <dbReference type="SAM" id="MobiDB-lite"/>
    </source>
</evidence>
<organism evidence="3 4">
    <name type="scientific">Thalassolituus pacificus</name>
    <dbReference type="NCBI Taxonomy" id="2975440"/>
    <lineage>
        <taxon>Bacteria</taxon>
        <taxon>Pseudomonadati</taxon>
        <taxon>Pseudomonadota</taxon>
        <taxon>Gammaproteobacteria</taxon>
        <taxon>Oceanospirillales</taxon>
        <taxon>Oceanospirillaceae</taxon>
        <taxon>Thalassolituus</taxon>
    </lineage>
</organism>
<dbReference type="InterPro" id="IPR036866">
    <property type="entry name" value="RibonucZ/Hydroxyglut_hydro"/>
</dbReference>
<reference evidence="3" key="1">
    <citation type="journal article" date="2022" name="Front. Microbiol.">
        <title>Genome-based taxonomic rearrangement of Oceanobacter-related bacteria including the description of Thalassolituus hydrocarbonoclasticus sp. nov. and Thalassolituus pacificus sp. nov. and emended description of the genus Thalassolituus.</title>
        <authorList>
            <person name="Dong C."/>
            <person name="Wei L."/>
            <person name="Wang J."/>
            <person name="Lai Q."/>
            <person name="Huang Z."/>
            <person name="Shao Z."/>
        </authorList>
    </citation>
    <scope>NUCLEOTIDE SEQUENCE</scope>
    <source>
        <strain evidence="3">59MF3M-4</strain>
    </source>
</reference>
<reference evidence="3" key="2">
    <citation type="submission" date="2022-08" db="EMBL/GenBank/DDBJ databases">
        <authorList>
            <person name="Dong C."/>
        </authorList>
    </citation>
    <scope>NUCLEOTIDE SEQUENCE</scope>
    <source>
        <strain evidence="3">59MF3M-4</strain>
    </source>
</reference>
<sequence length="416" mass="46762">MKYPIIAAGAATVLILLVVIPMLLSGCASSRVNASAQAERLQQSPQYDTAEQQFTNPVPRPAHGLKEVAGIFWELATGKHPRSVPSQAIPVRSFNAEELQQLPAGEHRVYRIGHSTLLLALNGELWLLDPVFSERASPVQWAGPKRFHQPPIGLDELPPLTGIIISHNHYDHLDEASIRALADRAEGFYVPLGLGQYLRDWGVNEERIHEHDWWQETQVGNTLVAATPAQHFSGRGVLDGDETLWASWVIIRDDKRYFFSGDGGYFDGFKTIGERYGPFDLTMVENGAYNPRWAHVHMMPEQSVQAHIDLRGKQMLPIHNSTFDLSIHAWYDPLEQVRQQAEQRNIALVTPTIGEGVIIGSEQRFSYWWQPLIEQDVAGLENTVHEMEPRAEEGGDNKRLAQVPVRQKSQESATEL</sequence>
<feature type="compositionally biased region" description="Basic and acidic residues" evidence="1">
    <location>
        <begin position="388"/>
        <end position="399"/>
    </location>
</feature>
<feature type="region of interest" description="Disordered" evidence="1">
    <location>
        <begin position="39"/>
        <end position="60"/>
    </location>
</feature>
<proteinExistence type="predicted"/>
<dbReference type="EMBL" id="JAOANI010000004">
    <property type="protein sequence ID" value="MCT7357682.1"/>
    <property type="molecule type" value="Genomic_DNA"/>
</dbReference>
<evidence type="ECO:0000259" key="2">
    <source>
        <dbReference type="Pfam" id="PF12706"/>
    </source>
</evidence>
<accession>A0A9X2WC10</accession>
<dbReference type="PANTHER" id="PTHR15032">
    <property type="entry name" value="N-ACYL-PHOSPHATIDYLETHANOLAMINE-HYDROLYZING PHOSPHOLIPASE D"/>
    <property type="match status" value="1"/>
</dbReference>
<protein>
    <submittedName>
        <fullName evidence="3">MBL fold metallo-hydrolase</fullName>
    </submittedName>
</protein>
<dbReference type="GO" id="GO:0005737">
    <property type="term" value="C:cytoplasm"/>
    <property type="evidence" value="ECO:0007669"/>
    <property type="project" value="TreeGrafter"/>
</dbReference>
<feature type="region of interest" description="Disordered" evidence="1">
    <location>
        <begin position="388"/>
        <end position="416"/>
    </location>
</feature>
<evidence type="ECO:0000313" key="3">
    <source>
        <dbReference type="EMBL" id="MCT7357682.1"/>
    </source>
</evidence>
<dbReference type="Gene3D" id="3.60.15.10">
    <property type="entry name" value="Ribonuclease Z/Hydroxyacylglutathione hydrolase-like"/>
    <property type="match status" value="1"/>
</dbReference>
<gene>
    <name evidence="3" type="ORF">NYR02_01435</name>
</gene>
<dbReference type="PROSITE" id="PS51257">
    <property type="entry name" value="PROKAR_LIPOPROTEIN"/>
    <property type="match status" value="1"/>
</dbReference>
<dbReference type="RefSeq" id="WP_260974617.1">
    <property type="nucleotide sequence ID" value="NZ_JAOANI010000004.1"/>
</dbReference>
<feature type="domain" description="Metallo-beta-lactamase" evidence="2">
    <location>
        <begin position="127"/>
        <end position="319"/>
    </location>
</feature>
<evidence type="ECO:0000313" key="4">
    <source>
        <dbReference type="Proteomes" id="UP001147830"/>
    </source>
</evidence>
<comment type="caution">
    <text evidence="3">The sequence shown here is derived from an EMBL/GenBank/DDBJ whole genome shotgun (WGS) entry which is preliminary data.</text>
</comment>
<dbReference type="InterPro" id="IPR001279">
    <property type="entry name" value="Metallo-B-lactamas"/>
</dbReference>
<dbReference type="SUPFAM" id="SSF56281">
    <property type="entry name" value="Metallo-hydrolase/oxidoreductase"/>
    <property type="match status" value="1"/>
</dbReference>
<keyword evidence="4" id="KW-1185">Reference proteome</keyword>
<dbReference type="AlphaFoldDB" id="A0A9X2WC10"/>